<evidence type="ECO:0000313" key="11">
    <source>
        <dbReference type="Proteomes" id="UP000717996"/>
    </source>
</evidence>
<evidence type="ECO:0000256" key="5">
    <source>
        <dbReference type="ARBA" id="ARBA00022833"/>
    </source>
</evidence>
<dbReference type="PROSITE" id="PS00028">
    <property type="entry name" value="ZINC_FINGER_C2H2_1"/>
    <property type="match status" value="1"/>
</dbReference>
<dbReference type="Gene3D" id="3.30.160.60">
    <property type="entry name" value="Classic Zinc Finger"/>
    <property type="match status" value="2"/>
</dbReference>
<keyword evidence="3" id="KW-0677">Repeat</keyword>
<dbReference type="Pfam" id="PF00096">
    <property type="entry name" value="zf-C2H2"/>
    <property type="match status" value="2"/>
</dbReference>
<dbReference type="SUPFAM" id="SSF57667">
    <property type="entry name" value="beta-beta-alpha zinc fingers"/>
    <property type="match status" value="1"/>
</dbReference>
<feature type="compositionally biased region" description="Low complexity" evidence="8">
    <location>
        <begin position="53"/>
        <end position="80"/>
    </location>
</feature>
<keyword evidence="5" id="KW-0862">Zinc</keyword>
<dbReference type="PANTHER" id="PTHR40626">
    <property type="entry name" value="MIP31509P"/>
    <property type="match status" value="1"/>
</dbReference>
<dbReference type="GO" id="GO:0005634">
    <property type="term" value="C:nucleus"/>
    <property type="evidence" value="ECO:0007669"/>
    <property type="project" value="UniProtKB-SubCell"/>
</dbReference>
<dbReference type="GO" id="GO:0008270">
    <property type="term" value="F:zinc ion binding"/>
    <property type="evidence" value="ECO:0007669"/>
    <property type="project" value="UniProtKB-KW"/>
</dbReference>
<feature type="domain" description="C2H2-type" evidence="9">
    <location>
        <begin position="94"/>
        <end position="124"/>
    </location>
</feature>
<dbReference type="GO" id="GO:0000981">
    <property type="term" value="F:DNA-binding transcription factor activity, RNA polymerase II-specific"/>
    <property type="evidence" value="ECO:0007669"/>
    <property type="project" value="InterPro"/>
</dbReference>
<protein>
    <recommendedName>
        <fullName evidence="9">C2H2-type domain-containing protein</fullName>
    </recommendedName>
</protein>
<dbReference type="InterPro" id="IPR036236">
    <property type="entry name" value="Znf_C2H2_sf"/>
</dbReference>
<name>A0A9P6XZH6_RHIOR</name>
<comment type="caution">
    <text evidence="10">The sequence shown here is derived from an EMBL/GenBank/DDBJ whole genome shotgun (WGS) entry which is preliminary data.</text>
</comment>
<dbReference type="PROSITE" id="PS50157">
    <property type="entry name" value="ZINC_FINGER_C2H2_2"/>
    <property type="match status" value="2"/>
</dbReference>
<sequence>MPSTFTRITRSTSKTAQPATFDTVTPFTLDKPTSSIADKSISFDTTMTASNGSTTEDVTSDTTIDSISDTTMTPSTSTSSLKAKRTRSKEPKLFQCTGYGDCKMVFTRSEHLARHTRKHTGEKPFKCCIPGCKRTFSRFDNMIQHTQTHRGKLPTSNLDPEAEAERQKVFEMYHRQNQEKNQGEIPLQHIQQLHPLQQLQHLQPQQLQQLQQLQQRQQTPPPALLRELWLTQDEFEALQGFGLFQQKPVIIDSFQGLAQAVYIEPNPSRP</sequence>
<proteinExistence type="predicted"/>
<evidence type="ECO:0000256" key="3">
    <source>
        <dbReference type="ARBA" id="ARBA00022737"/>
    </source>
</evidence>
<dbReference type="OrthoDB" id="6365676at2759"/>
<evidence type="ECO:0000256" key="8">
    <source>
        <dbReference type="SAM" id="MobiDB-lite"/>
    </source>
</evidence>
<evidence type="ECO:0000256" key="1">
    <source>
        <dbReference type="ARBA" id="ARBA00004123"/>
    </source>
</evidence>
<evidence type="ECO:0000259" key="9">
    <source>
        <dbReference type="PROSITE" id="PS50157"/>
    </source>
</evidence>
<dbReference type="SMART" id="SM00355">
    <property type="entry name" value="ZnF_C2H2"/>
    <property type="match status" value="2"/>
</dbReference>
<evidence type="ECO:0000256" key="4">
    <source>
        <dbReference type="ARBA" id="ARBA00022771"/>
    </source>
</evidence>
<feature type="domain" description="C2H2-type" evidence="9">
    <location>
        <begin position="125"/>
        <end position="154"/>
    </location>
</feature>
<dbReference type="EMBL" id="JAANIT010002655">
    <property type="protein sequence ID" value="KAG1535827.1"/>
    <property type="molecule type" value="Genomic_DNA"/>
</dbReference>
<organism evidence="10 11">
    <name type="scientific">Rhizopus oryzae</name>
    <name type="common">Mucormycosis agent</name>
    <name type="synonym">Rhizopus arrhizus var. delemar</name>
    <dbReference type="NCBI Taxonomy" id="64495"/>
    <lineage>
        <taxon>Eukaryota</taxon>
        <taxon>Fungi</taxon>
        <taxon>Fungi incertae sedis</taxon>
        <taxon>Mucoromycota</taxon>
        <taxon>Mucoromycotina</taxon>
        <taxon>Mucoromycetes</taxon>
        <taxon>Mucorales</taxon>
        <taxon>Mucorineae</taxon>
        <taxon>Rhizopodaceae</taxon>
        <taxon>Rhizopus</taxon>
    </lineage>
</organism>
<feature type="region of interest" description="Disordered" evidence="8">
    <location>
        <begin position="44"/>
        <end position="86"/>
    </location>
</feature>
<evidence type="ECO:0000256" key="2">
    <source>
        <dbReference type="ARBA" id="ARBA00022723"/>
    </source>
</evidence>
<keyword evidence="2" id="KW-0479">Metal-binding</keyword>
<evidence type="ECO:0000256" key="6">
    <source>
        <dbReference type="ARBA" id="ARBA00023242"/>
    </source>
</evidence>
<dbReference type="PANTHER" id="PTHR40626:SF32">
    <property type="entry name" value="ZINC FINGER PROTEIN RST2"/>
    <property type="match status" value="1"/>
</dbReference>
<dbReference type="OMA" id="MESCEEM"/>
<dbReference type="FunFam" id="3.30.160.60:FF:002343">
    <property type="entry name" value="Zinc finger protein 33A"/>
    <property type="match status" value="1"/>
</dbReference>
<keyword evidence="4 7" id="KW-0863">Zinc-finger</keyword>
<keyword evidence="6" id="KW-0539">Nucleus</keyword>
<dbReference type="AlphaFoldDB" id="A0A9P6XZH6"/>
<accession>A0A9P6XZH6</accession>
<reference evidence="10" key="1">
    <citation type="journal article" date="2020" name="Microb. Genom.">
        <title>Genetic diversity of clinical and environmental Mucorales isolates obtained from an investigation of mucormycosis cases among solid organ transplant recipients.</title>
        <authorList>
            <person name="Nguyen M.H."/>
            <person name="Kaul D."/>
            <person name="Muto C."/>
            <person name="Cheng S.J."/>
            <person name="Richter R.A."/>
            <person name="Bruno V.M."/>
            <person name="Liu G."/>
            <person name="Beyhan S."/>
            <person name="Sundermann A.J."/>
            <person name="Mounaud S."/>
            <person name="Pasculle A.W."/>
            <person name="Nierman W.C."/>
            <person name="Driscoll E."/>
            <person name="Cumbie R."/>
            <person name="Clancy C.J."/>
            <person name="Dupont C.L."/>
        </authorList>
    </citation>
    <scope>NUCLEOTIDE SEQUENCE</scope>
    <source>
        <strain evidence="10">GL16</strain>
    </source>
</reference>
<evidence type="ECO:0000313" key="10">
    <source>
        <dbReference type="EMBL" id="KAG1535827.1"/>
    </source>
</evidence>
<dbReference type="GO" id="GO:0000785">
    <property type="term" value="C:chromatin"/>
    <property type="evidence" value="ECO:0007669"/>
    <property type="project" value="TreeGrafter"/>
</dbReference>
<dbReference type="GO" id="GO:0000978">
    <property type="term" value="F:RNA polymerase II cis-regulatory region sequence-specific DNA binding"/>
    <property type="evidence" value="ECO:0007669"/>
    <property type="project" value="InterPro"/>
</dbReference>
<evidence type="ECO:0000256" key="7">
    <source>
        <dbReference type="PROSITE-ProRule" id="PRU00042"/>
    </source>
</evidence>
<dbReference type="InterPro" id="IPR051059">
    <property type="entry name" value="VerF-like"/>
</dbReference>
<dbReference type="InterPro" id="IPR013087">
    <property type="entry name" value="Znf_C2H2_type"/>
</dbReference>
<comment type="subcellular location">
    <subcellularLocation>
        <location evidence="1">Nucleus</location>
    </subcellularLocation>
</comment>
<dbReference type="Proteomes" id="UP000717996">
    <property type="component" value="Unassembled WGS sequence"/>
</dbReference>
<gene>
    <name evidence="10" type="ORF">G6F51_011319</name>
</gene>